<dbReference type="InterPro" id="IPR036513">
    <property type="entry name" value="STAS_dom_sf"/>
</dbReference>
<dbReference type="PANTHER" id="PTHR43310:SF2">
    <property type="entry name" value="SLC26A_SULP TRANSPORTER DOMAIN-CONTAINING PROTEIN"/>
    <property type="match status" value="1"/>
</dbReference>
<dbReference type="EMBL" id="CAUYUJ010012447">
    <property type="protein sequence ID" value="CAK0833955.1"/>
    <property type="molecule type" value="Genomic_DNA"/>
</dbReference>
<dbReference type="PANTHER" id="PTHR43310">
    <property type="entry name" value="SULFATE TRANSPORTER YBAR-RELATED"/>
    <property type="match status" value="1"/>
</dbReference>
<feature type="transmembrane region" description="Helical" evidence="6">
    <location>
        <begin position="1177"/>
        <end position="1196"/>
    </location>
</feature>
<dbReference type="SUPFAM" id="SSF51206">
    <property type="entry name" value="cAMP-binding domain-like"/>
    <property type="match status" value="1"/>
</dbReference>
<gene>
    <name evidence="8" type="ORF">PCOR1329_LOCUS31506</name>
</gene>
<dbReference type="Gene3D" id="3.30.750.24">
    <property type="entry name" value="STAS domain"/>
    <property type="match status" value="1"/>
</dbReference>
<feature type="transmembrane region" description="Helical" evidence="6">
    <location>
        <begin position="805"/>
        <end position="827"/>
    </location>
</feature>
<protein>
    <recommendedName>
        <fullName evidence="7">STAS domain-containing protein</fullName>
    </recommendedName>
</protein>
<dbReference type="Pfam" id="PF00916">
    <property type="entry name" value="Sulfate_transp"/>
    <property type="match status" value="1"/>
</dbReference>
<comment type="caution">
    <text evidence="8">The sequence shown here is derived from an EMBL/GenBank/DDBJ whole genome shotgun (WGS) entry which is preliminary data.</text>
</comment>
<evidence type="ECO:0000259" key="7">
    <source>
        <dbReference type="PROSITE" id="PS50801"/>
    </source>
</evidence>
<dbReference type="SUPFAM" id="SSF52091">
    <property type="entry name" value="SpoIIaa-like"/>
    <property type="match status" value="1"/>
</dbReference>
<feature type="region of interest" description="Disordered" evidence="5">
    <location>
        <begin position="149"/>
        <end position="178"/>
    </location>
</feature>
<reference evidence="8" key="1">
    <citation type="submission" date="2023-10" db="EMBL/GenBank/DDBJ databases">
        <authorList>
            <person name="Chen Y."/>
            <person name="Shah S."/>
            <person name="Dougan E. K."/>
            <person name="Thang M."/>
            <person name="Chan C."/>
        </authorList>
    </citation>
    <scope>NUCLEOTIDE SEQUENCE [LARGE SCALE GENOMIC DNA]</scope>
</reference>
<feature type="domain" description="STAS" evidence="7">
    <location>
        <begin position="1266"/>
        <end position="1390"/>
    </location>
</feature>
<accession>A0ABN9SPY8</accession>
<dbReference type="InterPro" id="IPR011547">
    <property type="entry name" value="SLC26A/SulP_dom"/>
</dbReference>
<dbReference type="CDD" id="cd00038">
    <property type="entry name" value="CAP_ED"/>
    <property type="match status" value="1"/>
</dbReference>
<dbReference type="InterPro" id="IPR000595">
    <property type="entry name" value="cNMP-bd_dom"/>
</dbReference>
<evidence type="ECO:0000256" key="1">
    <source>
        <dbReference type="ARBA" id="ARBA00004141"/>
    </source>
</evidence>
<evidence type="ECO:0000256" key="5">
    <source>
        <dbReference type="SAM" id="MobiDB-lite"/>
    </source>
</evidence>
<evidence type="ECO:0000256" key="2">
    <source>
        <dbReference type="ARBA" id="ARBA00022692"/>
    </source>
</evidence>
<dbReference type="InterPro" id="IPR002645">
    <property type="entry name" value="STAS_dom"/>
</dbReference>
<sequence length="1569" mass="168168">MVAAQASQDVGPLSAQLLAARGRLDKAQAAAQETIDCVVEVEDELQLLQDKYAEARARVGALVGPQPACPPAQLRAAYQAFDGVVGALAAQGGQAAQLAPALGAVQQALPTMVPAGGRAAGASWGEPAGDGDVGVELVDVDPGLVPSPFPALRPSPSAAPSAAALEGPARQRGPSSSGPRIWAFATCNTASWRSCQHFLQAEAEGDVVLLQESGGGFSSGVAIAVGPRLGLGEAPVVRRPWRSGRISLKWLIGLVKGGILIGSVYLVSGGGLDDDSFGVLEQLDEGLESVATWGDLANGYLAFCDQAEAELSLLRGHPEPAEWIPDAASECQDGARAGTGGLLRDLESGWKSTWGWRLQTKMKELISFPLQLRKESTGFLQKPEGERRLIGSPATFCRALGALRRDCAVQWGSSFPRDWAFGIRGNSCEQAAWMQAFAAEWAEANHQASASTLVDLQKAYEMAPRGVFISQGTFRISQGIVAGCACAATLLRMLLLPILDEVIRGTALAAYLAGLGRIFKSGETAAAFYGAGVTGVSARVFESFRATSASAIFAPAAGRSRALQFALSAAPKTDPVHAANKLPLQFWGRAVVEHWFSAAFMARTFDKVCGAFSDKVMGWAVVSVDQHGMSQGACFGPLPAALQETGLAELWALFQCLSFAAVPIAIATDCHAIVDGAAAGKAMPARPPSSDAGLGEGLLGCGAPPEPWAQAYKPDEMPLSNGRERKESGLGALMQRMGGRAGSPSWRRKVSPEDVHASAYTSPFSHQVPMFHMKTDGRESVAEEALEVGPMATDGGRTKAARVGLTYGLINFVVCVPTLISYAAIVFRGREFDHDMPSLTKLFFLSSAVHQFVFTWKSTLKFAIGQVQDVGLIFLAQIAAAVYAAATEEDTSHDAAVATVLVALALATMITGAVVWLMGKLRLSGYVQLLPLPVVGGYLGYIGYFCLAAGASLGTGLTVDGFTTWSQFFLRGEGAGPDQHLAFFCDPVLLTKLSLSLAFAMVLFLISRYVTHEAALPVVLIVTPIIFFIVLFCAGIPLETAREAGWIPYPDQNPAAGWQCFSLYNNLQDIGWHAMPAQLPLVAGLFCVVAFGSVLDVAAIQAEQPKPLDFDRELKMIGMSNFASGCCGGFTGSYIFSQTVFSQRQGVAHELNGLTIGIGEFLLFLAPVDILQFFPGFYVGGIMAFFGVDIMLDWLVSSRAKVSSSEYGLLLLTFLFVMQLGVITGCVAGVAACAIVFIAVYSTTPAVAIRSRRFSSAQRSGVERRALLDMAEKNRIVSLEFKGYLFFGASLQLSDKLIRSVREMEAQWVVMDLTLVNGIDSTSARALSKLLSTLRQDGIRVSVSMEMSEERHFQQMHRILEENMALPSEEDIEVGRCQITDSLDHALAWCERGALREEHPACRLSLTESLDGSSAEKAQLELLLRILGEYADPADRIPPAMLKELAGRMRITSFEPRQTIFEGNTRDFDGMLFIMDGRVECEPSVNGSRFRGKFTCEPGSLMGEVDFYLREPHHYTARAGDRKVVAGVLSRDAFDAMEREDPRLASLLNKCCLRSACMLSLALEALWQR</sequence>
<dbReference type="Gene3D" id="2.60.120.10">
    <property type="entry name" value="Jelly Rolls"/>
    <property type="match status" value="1"/>
</dbReference>
<keyword evidence="9" id="KW-1185">Reference proteome</keyword>
<keyword evidence="3 6" id="KW-1133">Transmembrane helix</keyword>
<feature type="transmembrane region" description="Helical" evidence="6">
    <location>
        <begin position="862"/>
        <end position="883"/>
    </location>
</feature>
<feature type="transmembrane region" description="Helical" evidence="6">
    <location>
        <begin position="1018"/>
        <end position="1038"/>
    </location>
</feature>
<keyword evidence="4 6" id="KW-0472">Membrane</keyword>
<dbReference type="InterPro" id="IPR052706">
    <property type="entry name" value="Membrane-Transporter-like"/>
</dbReference>
<feature type="transmembrane region" description="Helical" evidence="6">
    <location>
        <begin position="980"/>
        <end position="1006"/>
    </location>
</feature>
<proteinExistence type="predicted"/>
<evidence type="ECO:0000313" key="9">
    <source>
        <dbReference type="Proteomes" id="UP001189429"/>
    </source>
</evidence>
<evidence type="ECO:0000256" key="3">
    <source>
        <dbReference type="ARBA" id="ARBA00022989"/>
    </source>
</evidence>
<evidence type="ECO:0000256" key="6">
    <source>
        <dbReference type="SAM" id="Phobius"/>
    </source>
</evidence>
<dbReference type="Proteomes" id="UP001189429">
    <property type="component" value="Unassembled WGS sequence"/>
</dbReference>
<organism evidence="8 9">
    <name type="scientific">Prorocentrum cordatum</name>
    <dbReference type="NCBI Taxonomy" id="2364126"/>
    <lineage>
        <taxon>Eukaryota</taxon>
        <taxon>Sar</taxon>
        <taxon>Alveolata</taxon>
        <taxon>Dinophyceae</taxon>
        <taxon>Prorocentrales</taxon>
        <taxon>Prorocentraceae</taxon>
        <taxon>Prorocentrum</taxon>
    </lineage>
</organism>
<dbReference type="CDD" id="cd07042">
    <property type="entry name" value="STAS_SulP_like_sulfate_transporter"/>
    <property type="match status" value="1"/>
</dbReference>
<feature type="transmembrane region" description="Helical" evidence="6">
    <location>
        <begin position="1081"/>
        <end position="1102"/>
    </location>
</feature>
<keyword evidence="2 6" id="KW-0812">Transmembrane</keyword>
<feature type="transmembrane region" description="Helical" evidence="6">
    <location>
        <begin position="1122"/>
        <end position="1141"/>
    </location>
</feature>
<feature type="transmembrane region" description="Helical" evidence="6">
    <location>
        <begin position="1208"/>
        <end position="1241"/>
    </location>
</feature>
<dbReference type="InterPro" id="IPR018490">
    <property type="entry name" value="cNMP-bd_dom_sf"/>
</dbReference>
<evidence type="ECO:0000256" key="4">
    <source>
        <dbReference type="ARBA" id="ARBA00023136"/>
    </source>
</evidence>
<dbReference type="InterPro" id="IPR014710">
    <property type="entry name" value="RmlC-like_jellyroll"/>
</dbReference>
<feature type="compositionally biased region" description="Low complexity" evidence="5">
    <location>
        <begin position="154"/>
        <end position="168"/>
    </location>
</feature>
<feature type="transmembrane region" description="Helical" evidence="6">
    <location>
        <begin position="938"/>
        <end position="959"/>
    </location>
</feature>
<dbReference type="Pfam" id="PF01740">
    <property type="entry name" value="STAS"/>
    <property type="match status" value="1"/>
</dbReference>
<name>A0ABN9SPY8_9DINO</name>
<feature type="transmembrane region" description="Helical" evidence="6">
    <location>
        <begin position="895"/>
        <end position="918"/>
    </location>
</feature>
<dbReference type="PROSITE" id="PS50801">
    <property type="entry name" value="STAS"/>
    <property type="match status" value="1"/>
</dbReference>
<evidence type="ECO:0000313" key="8">
    <source>
        <dbReference type="EMBL" id="CAK0833955.1"/>
    </source>
</evidence>
<comment type="subcellular location">
    <subcellularLocation>
        <location evidence="1">Membrane</location>
        <topology evidence="1">Multi-pass membrane protein</topology>
    </subcellularLocation>
</comment>